<dbReference type="FunFam" id="3.30.1120.30:FF:000001">
    <property type="entry name" value="Serine/threonine-protein kinase PLK"/>
    <property type="match status" value="1"/>
</dbReference>
<evidence type="ECO:0000256" key="10">
    <source>
        <dbReference type="ARBA" id="ARBA00048347"/>
    </source>
</evidence>
<feature type="binding site" evidence="11">
    <location>
        <position position="55"/>
    </location>
    <ligand>
        <name>ATP</name>
        <dbReference type="ChEBI" id="CHEBI:30616"/>
    </ligand>
</feature>
<dbReference type="GO" id="GO:0005813">
    <property type="term" value="C:centrosome"/>
    <property type="evidence" value="ECO:0007669"/>
    <property type="project" value="TreeGrafter"/>
</dbReference>
<dbReference type="InterPro" id="IPR036947">
    <property type="entry name" value="POLO_box_dom_sf"/>
</dbReference>
<evidence type="ECO:0000313" key="16">
    <source>
        <dbReference type="Proteomes" id="UP000677054"/>
    </source>
</evidence>
<dbReference type="FunFam" id="1.10.510.10:FF:000311">
    <property type="entry name" value="Serine/threonine-protein kinase PLK"/>
    <property type="match status" value="1"/>
</dbReference>
<dbReference type="InterPro" id="IPR033701">
    <property type="entry name" value="POLO_box_1"/>
</dbReference>
<evidence type="ECO:0000256" key="5">
    <source>
        <dbReference type="ARBA" id="ARBA00022737"/>
    </source>
</evidence>
<dbReference type="EC" id="2.7.11.21" evidence="12"/>
<dbReference type="PANTHER" id="PTHR24345:SF93">
    <property type="entry name" value="SERINE_THREONINE-PROTEIN KINASE PLK1"/>
    <property type="match status" value="1"/>
</dbReference>
<dbReference type="Pfam" id="PF00659">
    <property type="entry name" value="POLO_box"/>
    <property type="match status" value="2"/>
</dbReference>
<comment type="similarity">
    <text evidence="12">Belongs to the protein kinase superfamily. Ser/Thr protein kinase family. CDC5/Polo subfamily.</text>
</comment>
<keyword evidence="5" id="KW-0677">Repeat</keyword>
<keyword evidence="16" id="KW-1185">Reference proteome</keyword>
<dbReference type="EMBL" id="LR900572">
    <property type="protein sequence ID" value="CAD7246155.1"/>
    <property type="molecule type" value="Genomic_DNA"/>
</dbReference>
<dbReference type="InterPro" id="IPR000719">
    <property type="entry name" value="Prot_kinase_dom"/>
</dbReference>
<evidence type="ECO:0000256" key="8">
    <source>
        <dbReference type="ARBA" id="ARBA00022840"/>
    </source>
</evidence>
<dbReference type="SMART" id="SM00220">
    <property type="entry name" value="S_TKc"/>
    <property type="match status" value="1"/>
</dbReference>
<name>A0A7R9A4P1_9CRUS</name>
<comment type="catalytic activity">
    <reaction evidence="9 12">
        <text>L-threonyl-[protein] + ATP = O-phospho-L-threonyl-[protein] + ADP + H(+)</text>
        <dbReference type="Rhea" id="RHEA:46608"/>
        <dbReference type="Rhea" id="RHEA-COMP:11060"/>
        <dbReference type="Rhea" id="RHEA-COMP:11605"/>
        <dbReference type="ChEBI" id="CHEBI:15378"/>
        <dbReference type="ChEBI" id="CHEBI:30013"/>
        <dbReference type="ChEBI" id="CHEBI:30616"/>
        <dbReference type="ChEBI" id="CHEBI:61977"/>
        <dbReference type="ChEBI" id="CHEBI:456216"/>
        <dbReference type="EC" id="2.7.11.21"/>
    </reaction>
</comment>
<dbReference type="AlphaFoldDB" id="A0A7R9A4P1"/>
<dbReference type="PROSITE" id="PS00107">
    <property type="entry name" value="PROTEIN_KINASE_ATP"/>
    <property type="match status" value="1"/>
</dbReference>
<dbReference type="GO" id="GO:0005737">
    <property type="term" value="C:cytoplasm"/>
    <property type="evidence" value="ECO:0007669"/>
    <property type="project" value="UniProtKB-SubCell"/>
</dbReference>
<evidence type="ECO:0000256" key="3">
    <source>
        <dbReference type="ARBA" id="ARBA00022527"/>
    </source>
</evidence>
<keyword evidence="7 12" id="KW-0418">Kinase</keyword>
<sequence length="602" mass="68828">MASTARKVEEPKIPPVIENKMTKRRYTVGKFLGKGGFAKCYELIEEDTHNVFAGKVVPKTLLQKQHSKEKMAQEIEIHRSLDHPHIVGFKSFFEDENFVFVILEMCSKKSLMELHKRRRALTEPEVRYYMRQICFAVKFLHDTHIIHRDLKLGNLFLNDAVEVKVGDFGLATRVNFEGERKRTLCGTPNYIAPEILCKKGHSYEVDIWSLGCILYTLLVGKPPFETKTLNETYSRIKRNKYTIPPGLDADAALLIRELLQDDPKARPNISQVLDSAFLQGENIYSRAKYFSFSGFCPPRLPSSCLTTAPRFDAYLHGKGNISIRRPLNEVQPVKSGMREQDTNPIKLSGAMTTSSSWYSYIQDLKIQVEDLLSHNPSQKKPCNEDEAEQPSCAPLIWISKWVDYSDKYGLGYSLSDDSIGVFFNDRTKLLLLRDGENLHYIEKHGEESYHTLKQYDSSLNKKVTLLTYFHNYMKENLVKTGPDVHPREGDELSRIPNLSVWFRTRSGIIMFLSNGTLQINFFQDHTKIILCPLVSAVTFITKSKDFRTFSFEGIKKFGCSKHLEARINYALTMINKIIEDRSGSMSRDQAKVPGTSGALTKA</sequence>
<dbReference type="GO" id="GO:0000922">
    <property type="term" value="C:spindle pole"/>
    <property type="evidence" value="ECO:0007669"/>
    <property type="project" value="TreeGrafter"/>
</dbReference>
<dbReference type="SUPFAM" id="SSF82615">
    <property type="entry name" value="Polo-box domain"/>
    <property type="match status" value="2"/>
</dbReference>
<evidence type="ECO:0000256" key="7">
    <source>
        <dbReference type="ARBA" id="ARBA00022777"/>
    </source>
</evidence>
<gene>
    <name evidence="15" type="ORF">DSTB1V02_LOCUS6012</name>
</gene>
<evidence type="ECO:0000259" key="13">
    <source>
        <dbReference type="PROSITE" id="PS50011"/>
    </source>
</evidence>
<feature type="domain" description="POLO box" evidence="14">
    <location>
        <begin position="397"/>
        <end position="475"/>
    </location>
</feature>
<evidence type="ECO:0000256" key="12">
    <source>
        <dbReference type="RuleBase" id="RU361162"/>
    </source>
</evidence>
<evidence type="ECO:0000259" key="14">
    <source>
        <dbReference type="PROSITE" id="PS50078"/>
    </source>
</evidence>
<dbReference type="CDD" id="cd13118">
    <property type="entry name" value="POLO_box_1"/>
    <property type="match status" value="1"/>
</dbReference>
<dbReference type="InterPro" id="IPR011009">
    <property type="entry name" value="Kinase-like_dom_sf"/>
</dbReference>
<dbReference type="PROSITE" id="PS50078">
    <property type="entry name" value="POLO_BOX"/>
    <property type="match status" value="2"/>
</dbReference>
<dbReference type="PANTHER" id="PTHR24345">
    <property type="entry name" value="SERINE/THREONINE-PROTEIN KINASE PLK"/>
    <property type="match status" value="1"/>
</dbReference>
<dbReference type="Gene3D" id="1.10.510.10">
    <property type="entry name" value="Transferase(Phosphotransferase) domain 1"/>
    <property type="match status" value="1"/>
</dbReference>
<protein>
    <recommendedName>
        <fullName evidence="12">Serine/threonine-protein kinase PLK</fullName>
        <ecNumber evidence="12">2.7.11.21</ecNumber>
    </recommendedName>
    <alternativeName>
        <fullName evidence="12">Polo-like kinase</fullName>
    </alternativeName>
</protein>
<dbReference type="Pfam" id="PF00069">
    <property type="entry name" value="Pkinase"/>
    <property type="match status" value="1"/>
</dbReference>
<evidence type="ECO:0000256" key="11">
    <source>
        <dbReference type="PROSITE-ProRule" id="PRU10141"/>
    </source>
</evidence>
<dbReference type="Gene3D" id="3.30.200.20">
    <property type="entry name" value="Phosphorylase Kinase, domain 1"/>
    <property type="match status" value="1"/>
</dbReference>
<evidence type="ECO:0000256" key="6">
    <source>
        <dbReference type="ARBA" id="ARBA00022741"/>
    </source>
</evidence>
<reference evidence="15" key="1">
    <citation type="submission" date="2020-11" db="EMBL/GenBank/DDBJ databases">
        <authorList>
            <person name="Tran Van P."/>
        </authorList>
    </citation>
    <scope>NUCLEOTIDE SEQUENCE</scope>
</reference>
<dbReference type="GO" id="GO:0005634">
    <property type="term" value="C:nucleus"/>
    <property type="evidence" value="ECO:0007669"/>
    <property type="project" value="TreeGrafter"/>
</dbReference>
<dbReference type="OrthoDB" id="408964at2759"/>
<dbReference type="EMBL" id="CAJPEV010001055">
    <property type="protein sequence ID" value="CAG0890418.1"/>
    <property type="molecule type" value="Genomic_DNA"/>
</dbReference>
<evidence type="ECO:0000256" key="2">
    <source>
        <dbReference type="ARBA" id="ARBA00022490"/>
    </source>
</evidence>
<feature type="domain" description="POLO box" evidence="14">
    <location>
        <begin position="497"/>
        <end position="579"/>
    </location>
</feature>
<dbReference type="GO" id="GO:0000776">
    <property type="term" value="C:kinetochore"/>
    <property type="evidence" value="ECO:0007669"/>
    <property type="project" value="TreeGrafter"/>
</dbReference>
<dbReference type="InterPro" id="IPR008271">
    <property type="entry name" value="Ser/Thr_kinase_AS"/>
</dbReference>
<dbReference type="InterPro" id="IPR000959">
    <property type="entry name" value="POLO_box_dom"/>
</dbReference>
<dbReference type="CDD" id="cd13117">
    <property type="entry name" value="POLO_box_2"/>
    <property type="match status" value="1"/>
</dbReference>
<dbReference type="InterPro" id="IPR033695">
    <property type="entry name" value="POLO_box_2"/>
</dbReference>
<evidence type="ECO:0000256" key="4">
    <source>
        <dbReference type="ARBA" id="ARBA00022679"/>
    </source>
</evidence>
<keyword evidence="6 11" id="KW-0547">Nucleotide-binding</keyword>
<dbReference type="Proteomes" id="UP000677054">
    <property type="component" value="Unassembled WGS sequence"/>
</dbReference>
<dbReference type="SUPFAM" id="SSF56112">
    <property type="entry name" value="Protein kinase-like (PK-like)"/>
    <property type="match status" value="1"/>
</dbReference>
<keyword evidence="2" id="KW-0963">Cytoplasm</keyword>
<comment type="subcellular location">
    <subcellularLocation>
        <location evidence="1">Cytoplasm</location>
    </subcellularLocation>
</comment>
<dbReference type="GO" id="GO:0007052">
    <property type="term" value="P:mitotic spindle organization"/>
    <property type="evidence" value="ECO:0007669"/>
    <property type="project" value="TreeGrafter"/>
</dbReference>
<evidence type="ECO:0000256" key="9">
    <source>
        <dbReference type="ARBA" id="ARBA00047802"/>
    </source>
</evidence>
<feature type="domain" description="Protein kinase" evidence="13">
    <location>
        <begin position="26"/>
        <end position="278"/>
    </location>
</feature>
<dbReference type="Gene3D" id="3.30.1120.30">
    <property type="entry name" value="POLO box domain"/>
    <property type="match status" value="2"/>
</dbReference>
<dbReference type="GO" id="GO:0004674">
    <property type="term" value="F:protein serine/threonine kinase activity"/>
    <property type="evidence" value="ECO:0007669"/>
    <property type="project" value="UniProtKB-KW"/>
</dbReference>
<keyword evidence="8 11" id="KW-0067">ATP-binding</keyword>
<dbReference type="FunFam" id="3.30.200.20:FF:000284">
    <property type="entry name" value="Serine/threonine-protein kinase PLK"/>
    <property type="match status" value="1"/>
</dbReference>
<proteinExistence type="inferred from homology"/>
<accession>A0A7R9A4P1</accession>
<dbReference type="CDD" id="cd14099">
    <property type="entry name" value="STKc_PLK"/>
    <property type="match status" value="1"/>
</dbReference>
<dbReference type="PROSITE" id="PS00108">
    <property type="entry name" value="PROTEIN_KINASE_ST"/>
    <property type="match status" value="1"/>
</dbReference>
<evidence type="ECO:0000313" key="15">
    <source>
        <dbReference type="EMBL" id="CAD7246155.1"/>
    </source>
</evidence>
<dbReference type="InterPro" id="IPR017441">
    <property type="entry name" value="Protein_kinase_ATP_BS"/>
</dbReference>
<keyword evidence="3 12" id="KW-0723">Serine/threonine-protein kinase</keyword>
<organism evidence="15">
    <name type="scientific">Darwinula stevensoni</name>
    <dbReference type="NCBI Taxonomy" id="69355"/>
    <lineage>
        <taxon>Eukaryota</taxon>
        <taxon>Metazoa</taxon>
        <taxon>Ecdysozoa</taxon>
        <taxon>Arthropoda</taxon>
        <taxon>Crustacea</taxon>
        <taxon>Oligostraca</taxon>
        <taxon>Ostracoda</taxon>
        <taxon>Podocopa</taxon>
        <taxon>Podocopida</taxon>
        <taxon>Darwinulocopina</taxon>
        <taxon>Darwinuloidea</taxon>
        <taxon>Darwinulidae</taxon>
        <taxon>Darwinula</taxon>
    </lineage>
</organism>
<keyword evidence="4 12" id="KW-0808">Transferase</keyword>
<dbReference type="PROSITE" id="PS50011">
    <property type="entry name" value="PROTEIN_KINASE_DOM"/>
    <property type="match status" value="1"/>
</dbReference>
<dbReference type="GO" id="GO:0005524">
    <property type="term" value="F:ATP binding"/>
    <property type="evidence" value="ECO:0007669"/>
    <property type="project" value="UniProtKB-UniRule"/>
</dbReference>
<comment type="catalytic activity">
    <reaction evidence="10">
        <text>L-seryl-[protein] + ATP = O-phospho-L-seryl-[protein] + ADP + H(+)</text>
        <dbReference type="Rhea" id="RHEA:17989"/>
        <dbReference type="Rhea" id="RHEA-COMP:9863"/>
        <dbReference type="Rhea" id="RHEA-COMP:11604"/>
        <dbReference type="ChEBI" id="CHEBI:15378"/>
        <dbReference type="ChEBI" id="CHEBI:29999"/>
        <dbReference type="ChEBI" id="CHEBI:30616"/>
        <dbReference type="ChEBI" id="CHEBI:83421"/>
        <dbReference type="ChEBI" id="CHEBI:456216"/>
        <dbReference type="EC" id="2.7.11.21"/>
    </reaction>
</comment>
<evidence type="ECO:0000256" key="1">
    <source>
        <dbReference type="ARBA" id="ARBA00004496"/>
    </source>
</evidence>